<feature type="chain" id="PRO_5008580614" evidence="1">
    <location>
        <begin position="17"/>
        <end position="147"/>
    </location>
</feature>
<dbReference type="AlphaFoldDB" id="A0A1B6CSG1"/>
<evidence type="ECO:0000313" key="2">
    <source>
        <dbReference type="EMBL" id="JAS16307.1"/>
    </source>
</evidence>
<evidence type="ECO:0000256" key="1">
    <source>
        <dbReference type="SAM" id="SignalP"/>
    </source>
</evidence>
<sequence>MILYLIIMLFITKVFMVSIYDDKIPLVELDAMILKLMKNCEENKGEHLYKHAFNYFNLLDDIEILLKNPTKRQRGLKKFYDVNANGGPNFVNAKFSMDDFRDIYEWDNNEITEFKAIIEGTEMLWAKLTNMVSEIESKLPADKVSTT</sequence>
<protein>
    <submittedName>
        <fullName evidence="2">Uncharacterized protein</fullName>
    </submittedName>
</protein>
<feature type="signal peptide" evidence="1">
    <location>
        <begin position="1"/>
        <end position="16"/>
    </location>
</feature>
<proteinExistence type="predicted"/>
<accession>A0A1B6CSG1</accession>
<keyword evidence="1" id="KW-0732">Signal</keyword>
<gene>
    <name evidence="2" type="ORF">g.4515</name>
</gene>
<name>A0A1B6CSG1_9HEMI</name>
<organism evidence="2">
    <name type="scientific">Clastoptera arizonana</name>
    <name type="common">Arizona spittle bug</name>
    <dbReference type="NCBI Taxonomy" id="38151"/>
    <lineage>
        <taxon>Eukaryota</taxon>
        <taxon>Metazoa</taxon>
        <taxon>Ecdysozoa</taxon>
        <taxon>Arthropoda</taxon>
        <taxon>Hexapoda</taxon>
        <taxon>Insecta</taxon>
        <taxon>Pterygota</taxon>
        <taxon>Neoptera</taxon>
        <taxon>Paraneoptera</taxon>
        <taxon>Hemiptera</taxon>
        <taxon>Auchenorrhyncha</taxon>
        <taxon>Cercopoidea</taxon>
        <taxon>Clastopteridae</taxon>
        <taxon>Clastoptera</taxon>
    </lineage>
</organism>
<reference evidence="2" key="1">
    <citation type="submission" date="2015-12" db="EMBL/GenBank/DDBJ databases">
        <title>De novo transcriptome assembly of four potential Pierce s Disease insect vectors from Arizona vineyards.</title>
        <authorList>
            <person name="Tassone E.E."/>
        </authorList>
    </citation>
    <scope>NUCLEOTIDE SEQUENCE</scope>
</reference>
<dbReference type="EMBL" id="GEDC01020991">
    <property type="protein sequence ID" value="JAS16307.1"/>
    <property type="molecule type" value="Transcribed_RNA"/>
</dbReference>